<dbReference type="PANTHER" id="PTHR12236:SF79">
    <property type="entry name" value="CUTICULAR PROTEIN 50CB-RELATED"/>
    <property type="match status" value="1"/>
</dbReference>
<sequence>MKGMPYGFDYAVNDQYTGTDFSQTESSDGNVVTGEYRVLLPDGRTQIVTYTADHENGFVADVRYEGEAQYPQGSNGGGYGGQQDSGYGGQQDSGYGGQQQWI</sequence>
<evidence type="ECO:0000256" key="1">
    <source>
        <dbReference type="ARBA" id="ARBA00022460"/>
    </source>
</evidence>
<dbReference type="PROSITE" id="PS51155">
    <property type="entry name" value="CHIT_BIND_RR_2"/>
    <property type="match status" value="1"/>
</dbReference>
<dbReference type="GO" id="GO:0042302">
    <property type="term" value="F:structural constituent of cuticle"/>
    <property type="evidence" value="ECO:0007669"/>
    <property type="project" value="UniProtKB-UniRule"/>
</dbReference>
<evidence type="ECO:0000256" key="3">
    <source>
        <dbReference type="SAM" id="MobiDB-lite"/>
    </source>
</evidence>
<dbReference type="Pfam" id="PF00379">
    <property type="entry name" value="Chitin_bind_4"/>
    <property type="match status" value="1"/>
</dbReference>
<dbReference type="EMBL" id="QCYY01003656">
    <property type="protein sequence ID" value="ROT62509.1"/>
    <property type="molecule type" value="Genomic_DNA"/>
</dbReference>
<feature type="region of interest" description="Disordered" evidence="3">
    <location>
        <begin position="69"/>
        <end position="102"/>
    </location>
</feature>
<dbReference type="STRING" id="6689.A0A3R7LTJ7"/>
<dbReference type="InterPro" id="IPR000618">
    <property type="entry name" value="Insect_cuticle"/>
</dbReference>
<accession>A0A3R7LTJ7</accession>
<keyword evidence="5" id="KW-1185">Reference proteome</keyword>
<dbReference type="GO" id="GO:0031012">
    <property type="term" value="C:extracellular matrix"/>
    <property type="evidence" value="ECO:0007669"/>
    <property type="project" value="TreeGrafter"/>
</dbReference>
<dbReference type="PANTHER" id="PTHR12236">
    <property type="entry name" value="STRUCTURAL CONTITUENT OF CUTICLE"/>
    <property type="match status" value="1"/>
</dbReference>
<feature type="compositionally biased region" description="Gly residues" evidence="3">
    <location>
        <begin position="74"/>
        <end position="102"/>
    </location>
</feature>
<reference evidence="4 5" key="1">
    <citation type="submission" date="2018-04" db="EMBL/GenBank/DDBJ databases">
        <authorList>
            <person name="Zhang X."/>
            <person name="Yuan J."/>
            <person name="Li F."/>
            <person name="Xiang J."/>
        </authorList>
    </citation>
    <scope>NUCLEOTIDE SEQUENCE [LARGE SCALE GENOMIC DNA]</scope>
    <source>
        <tissue evidence="4">Muscle</tissue>
    </source>
</reference>
<dbReference type="AlphaFoldDB" id="A0A3R7LTJ7"/>
<dbReference type="PRINTS" id="PR00947">
    <property type="entry name" value="CUTICLE"/>
</dbReference>
<gene>
    <name evidence="4" type="ORF">C7M84_019651</name>
</gene>
<name>A0A3R7LTJ7_PENVA</name>
<dbReference type="PROSITE" id="PS00233">
    <property type="entry name" value="CHIT_BIND_RR_1"/>
    <property type="match status" value="1"/>
</dbReference>
<dbReference type="InterPro" id="IPR031311">
    <property type="entry name" value="CHIT_BIND_RR_consensus"/>
</dbReference>
<dbReference type="InterPro" id="IPR051217">
    <property type="entry name" value="Insect_Cuticle_Struc_Prot"/>
</dbReference>
<proteinExistence type="predicted"/>
<reference evidence="4 5" key="2">
    <citation type="submission" date="2019-01" db="EMBL/GenBank/DDBJ databases">
        <title>The decoding of complex shrimp genome reveals the adaptation for benthos swimmer, frequently molting mechanism and breeding impact on genome.</title>
        <authorList>
            <person name="Sun Y."/>
            <person name="Gao Y."/>
            <person name="Yu Y."/>
        </authorList>
    </citation>
    <scope>NUCLEOTIDE SEQUENCE [LARGE SCALE GENOMIC DNA]</scope>
    <source>
        <tissue evidence="4">Muscle</tissue>
    </source>
</reference>
<dbReference type="OrthoDB" id="6423516at2759"/>
<dbReference type="GO" id="GO:0005615">
    <property type="term" value="C:extracellular space"/>
    <property type="evidence" value="ECO:0007669"/>
    <property type="project" value="TreeGrafter"/>
</dbReference>
<evidence type="ECO:0000256" key="2">
    <source>
        <dbReference type="PROSITE-ProRule" id="PRU00497"/>
    </source>
</evidence>
<keyword evidence="1 2" id="KW-0193">Cuticle</keyword>
<evidence type="ECO:0000313" key="5">
    <source>
        <dbReference type="Proteomes" id="UP000283509"/>
    </source>
</evidence>
<protein>
    <submittedName>
        <fullName evidence="4">Putative cuticle protein 7</fullName>
    </submittedName>
</protein>
<dbReference type="Proteomes" id="UP000283509">
    <property type="component" value="Unassembled WGS sequence"/>
</dbReference>
<evidence type="ECO:0000313" key="4">
    <source>
        <dbReference type="EMBL" id="ROT62509.1"/>
    </source>
</evidence>
<organism evidence="4 5">
    <name type="scientific">Penaeus vannamei</name>
    <name type="common">Whiteleg shrimp</name>
    <name type="synonym">Litopenaeus vannamei</name>
    <dbReference type="NCBI Taxonomy" id="6689"/>
    <lineage>
        <taxon>Eukaryota</taxon>
        <taxon>Metazoa</taxon>
        <taxon>Ecdysozoa</taxon>
        <taxon>Arthropoda</taxon>
        <taxon>Crustacea</taxon>
        <taxon>Multicrustacea</taxon>
        <taxon>Malacostraca</taxon>
        <taxon>Eumalacostraca</taxon>
        <taxon>Eucarida</taxon>
        <taxon>Decapoda</taxon>
        <taxon>Dendrobranchiata</taxon>
        <taxon>Penaeoidea</taxon>
        <taxon>Penaeidae</taxon>
        <taxon>Penaeus</taxon>
    </lineage>
</organism>
<comment type="caution">
    <text evidence="4">The sequence shown here is derived from an EMBL/GenBank/DDBJ whole genome shotgun (WGS) entry which is preliminary data.</text>
</comment>